<dbReference type="EMBL" id="MN739323">
    <property type="protein sequence ID" value="QHS98777.1"/>
    <property type="molecule type" value="Genomic_DNA"/>
</dbReference>
<sequence>MELSEKQKTGLQKQIKSTYFKAFFDLLEEKVRQEPPDYEWIVNLYKEIRHKLTFFLKKGSYFRKEIEEGMDVELFDQMLRNNAIGGVEFYNLVNFVFESTLKLGSPARDKEVKQKRDEIYDCMKNGGMFCQLVPLFIKNANVCIDWVHEDLGNVKQNLSNLTKK</sequence>
<evidence type="ECO:0000313" key="1">
    <source>
        <dbReference type="EMBL" id="QHS98777.1"/>
    </source>
</evidence>
<dbReference type="GO" id="GO:0007165">
    <property type="term" value="P:signal transduction"/>
    <property type="evidence" value="ECO:0007669"/>
    <property type="project" value="TreeGrafter"/>
</dbReference>
<dbReference type="PANTHER" id="PTHR12832:SF11">
    <property type="entry name" value="LD23868P"/>
    <property type="match status" value="1"/>
</dbReference>
<organism evidence="1">
    <name type="scientific">viral metagenome</name>
    <dbReference type="NCBI Taxonomy" id="1070528"/>
    <lineage>
        <taxon>unclassified sequences</taxon>
        <taxon>metagenomes</taxon>
        <taxon>organismal metagenomes</taxon>
    </lineage>
</organism>
<dbReference type="Pfam" id="PF05794">
    <property type="entry name" value="Tcp11"/>
    <property type="match status" value="1"/>
</dbReference>
<accession>A0A6C0C2D7</accession>
<name>A0A6C0C2D7_9ZZZZ</name>
<protein>
    <submittedName>
        <fullName evidence="1">Uncharacterized protein</fullName>
    </submittedName>
</protein>
<proteinExistence type="predicted"/>
<dbReference type="PANTHER" id="PTHR12832">
    <property type="entry name" value="TESTIS-SPECIFIC PROTEIN PBS13 T-COMPLEX 11"/>
    <property type="match status" value="1"/>
</dbReference>
<dbReference type="InterPro" id="IPR008862">
    <property type="entry name" value="Tcp11"/>
</dbReference>
<reference evidence="1" key="1">
    <citation type="journal article" date="2020" name="Nature">
        <title>Giant virus diversity and host interactions through global metagenomics.</title>
        <authorList>
            <person name="Schulz F."/>
            <person name="Roux S."/>
            <person name="Paez-Espino D."/>
            <person name="Jungbluth S."/>
            <person name="Walsh D.A."/>
            <person name="Denef V.J."/>
            <person name="McMahon K.D."/>
            <person name="Konstantinidis K.T."/>
            <person name="Eloe-Fadrosh E.A."/>
            <person name="Kyrpides N.C."/>
            <person name="Woyke T."/>
        </authorList>
    </citation>
    <scope>NUCLEOTIDE SEQUENCE</scope>
    <source>
        <strain evidence="1">GVMAG-M-3300020185-18</strain>
    </source>
</reference>
<dbReference type="AlphaFoldDB" id="A0A6C0C2D7"/>